<keyword evidence="2" id="KW-1185">Reference proteome</keyword>
<gene>
    <name evidence="1" type="ORF">LOK49_LG11G00837</name>
</gene>
<protein>
    <submittedName>
        <fullName evidence="1">Uncharacterized protein</fullName>
    </submittedName>
</protein>
<accession>A0ACC0G1U1</accession>
<organism evidence="1 2">
    <name type="scientific">Camellia lanceoleosa</name>
    <dbReference type="NCBI Taxonomy" id="1840588"/>
    <lineage>
        <taxon>Eukaryota</taxon>
        <taxon>Viridiplantae</taxon>
        <taxon>Streptophyta</taxon>
        <taxon>Embryophyta</taxon>
        <taxon>Tracheophyta</taxon>
        <taxon>Spermatophyta</taxon>
        <taxon>Magnoliopsida</taxon>
        <taxon>eudicotyledons</taxon>
        <taxon>Gunneridae</taxon>
        <taxon>Pentapetalae</taxon>
        <taxon>asterids</taxon>
        <taxon>Ericales</taxon>
        <taxon>Theaceae</taxon>
        <taxon>Camellia</taxon>
    </lineage>
</organism>
<name>A0ACC0G1U1_9ERIC</name>
<evidence type="ECO:0000313" key="2">
    <source>
        <dbReference type="Proteomes" id="UP001060215"/>
    </source>
</evidence>
<reference evidence="1 2" key="1">
    <citation type="journal article" date="2022" name="Plant J.">
        <title>Chromosome-level genome of Camellia lanceoleosa provides a valuable resource for understanding genome evolution and self-incompatibility.</title>
        <authorList>
            <person name="Gong W."/>
            <person name="Xiao S."/>
            <person name="Wang L."/>
            <person name="Liao Z."/>
            <person name="Chang Y."/>
            <person name="Mo W."/>
            <person name="Hu G."/>
            <person name="Li W."/>
            <person name="Zhao G."/>
            <person name="Zhu H."/>
            <person name="Hu X."/>
            <person name="Ji K."/>
            <person name="Xiang X."/>
            <person name="Song Q."/>
            <person name="Yuan D."/>
            <person name="Jin S."/>
            <person name="Zhang L."/>
        </authorList>
    </citation>
    <scope>NUCLEOTIDE SEQUENCE [LARGE SCALE GENOMIC DNA]</scope>
    <source>
        <strain evidence="1">SQ_2022a</strain>
    </source>
</reference>
<dbReference type="Proteomes" id="UP001060215">
    <property type="component" value="Chromosome 12"/>
</dbReference>
<proteinExistence type="predicted"/>
<comment type="caution">
    <text evidence="1">The sequence shown here is derived from an EMBL/GenBank/DDBJ whole genome shotgun (WGS) entry which is preliminary data.</text>
</comment>
<evidence type="ECO:0000313" key="1">
    <source>
        <dbReference type="EMBL" id="KAI7995051.1"/>
    </source>
</evidence>
<dbReference type="EMBL" id="CM045769">
    <property type="protein sequence ID" value="KAI7995051.1"/>
    <property type="molecule type" value="Genomic_DNA"/>
</dbReference>
<sequence length="117" mass="13241">MEVSVLVGCDSCLNCAEVVSFAPVDWLPHSSWWFWSKAISAVSQDKHDSWETAHDRNLRRQLSSSDESGALTKKVKGGHVTLAQLAEEWLLSSYKILQIPYSREAYIKALKEAEQFL</sequence>